<keyword evidence="2" id="KW-1185">Reference proteome</keyword>
<name>A0A9P8PD30_9ASCO</name>
<dbReference type="RefSeq" id="XP_046063455.1">
    <property type="nucleotide sequence ID" value="XM_046202454.1"/>
</dbReference>
<evidence type="ECO:0000313" key="2">
    <source>
        <dbReference type="Proteomes" id="UP000769157"/>
    </source>
</evidence>
<reference evidence="1" key="1">
    <citation type="journal article" date="2021" name="Open Biol.">
        <title>Shared evolutionary footprints suggest mitochondrial oxidative damage underlies multiple complex I losses in fungi.</title>
        <authorList>
            <person name="Schikora-Tamarit M.A."/>
            <person name="Marcet-Houben M."/>
            <person name="Nosek J."/>
            <person name="Gabaldon T."/>
        </authorList>
    </citation>
    <scope>NUCLEOTIDE SEQUENCE</scope>
    <source>
        <strain evidence="1">CBS6075</strain>
    </source>
</reference>
<evidence type="ECO:0008006" key="3">
    <source>
        <dbReference type="Google" id="ProtNLM"/>
    </source>
</evidence>
<protein>
    <recommendedName>
        <fullName evidence="3">Glu-AdT subunit F</fullName>
    </recommendedName>
</protein>
<accession>A0A9P8PD30</accession>
<proteinExistence type="predicted"/>
<comment type="caution">
    <text evidence="1">The sequence shown here is derived from an EMBL/GenBank/DDBJ whole genome shotgun (WGS) entry which is preliminary data.</text>
</comment>
<dbReference type="GeneID" id="70233635"/>
<dbReference type="Pfam" id="PF20977">
    <property type="entry name" value="GatF"/>
    <property type="match status" value="1"/>
</dbReference>
<dbReference type="EMBL" id="JAEUBE010000143">
    <property type="protein sequence ID" value="KAH3669072.1"/>
    <property type="molecule type" value="Genomic_DNA"/>
</dbReference>
<gene>
    <name evidence="1" type="ORF">OGAPHI_001668</name>
</gene>
<dbReference type="AlphaFoldDB" id="A0A9P8PD30"/>
<reference evidence="1" key="2">
    <citation type="submission" date="2021-01" db="EMBL/GenBank/DDBJ databases">
        <authorList>
            <person name="Schikora-Tamarit M.A."/>
        </authorList>
    </citation>
    <scope>NUCLEOTIDE SEQUENCE</scope>
    <source>
        <strain evidence="1">CBS6075</strain>
    </source>
</reference>
<dbReference type="OrthoDB" id="4053592at2759"/>
<dbReference type="Proteomes" id="UP000769157">
    <property type="component" value="Unassembled WGS sequence"/>
</dbReference>
<organism evidence="1 2">
    <name type="scientific">Ogataea philodendri</name>
    <dbReference type="NCBI Taxonomy" id="1378263"/>
    <lineage>
        <taxon>Eukaryota</taxon>
        <taxon>Fungi</taxon>
        <taxon>Dikarya</taxon>
        <taxon>Ascomycota</taxon>
        <taxon>Saccharomycotina</taxon>
        <taxon>Pichiomycetes</taxon>
        <taxon>Pichiales</taxon>
        <taxon>Pichiaceae</taxon>
        <taxon>Ogataea</taxon>
    </lineage>
</organism>
<sequence length="157" mass="17686">MLPLIRQIACRRYKSSIGKQLATAEDLKSFFKSSVAVAPPGVERSAVKPELLDKLLDLSGLSKEISQSEQQSLLDSLSDQLQFVAELKNHKPSPNQTRLVQDSQPLKFDQLVDEIAQQTPQLAKGEVEECWNPLDLSQQHQDDYFVVKEGLIKEIKQ</sequence>
<evidence type="ECO:0000313" key="1">
    <source>
        <dbReference type="EMBL" id="KAH3669072.1"/>
    </source>
</evidence>